<dbReference type="EMBL" id="BAABAL010000026">
    <property type="protein sequence ID" value="GAA4035543.1"/>
    <property type="molecule type" value="Genomic_DNA"/>
</dbReference>
<dbReference type="Pfam" id="PF03259">
    <property type="entry name" value="Robl_LC7"/>
    <property type="match status" value="1"/>
</dbReference>
<evidence type="ECO:0000259" key="1">
    <source>
        <dbReference type="SMART" id="SM00960"/>
    </source>
</evidence>
<evidence type="ECO:0000313" key="3">
    <source>
        <dbReference type="Proteomes" id="UP001501747"/>
    </source>
</evidence>
<keyword evidence="3" id="KW-1185">Reference proteome</keyword>
<dbReference type="Proteomes" id="UP001501747">
    <property type="component" value="Unassembled WGS sequence"/>
</dbReference>
<dbReference type="Gene3D" id="3.30.450.30">
    <property type="entry name" value="Dynein light chain 2a, cytoplasmic"/>
    <property type="match status" value="1"/>
</dbReference>
<proteinExistence type="predicted"/>
<gene>
    <name evidence="2" type="ORF">GCM10022247_71410</name>
</gene>
<comment type="caution">
    <text evidence="2">The sequence shown here is derived from an EMBL/GenBank/DDBJ whole genome shotgun (WGS) entry which is preliminary data.</text>
</comment>
<dbReference type="InterPro" id="IPR004942">
    <property type="entry name" value="Roadblock/LAMTOR2_dom"/>
</dbReference>
<organism evidence="2 3">
    <name type="scientific">Allokutzneria multivorans</name>
    <dbReference type="NCBI Taxonomy" id="1142134"/>
    <lineage>
        <taxon>Bacteria</taxon>
        <taxon>Bacillati</taxon>
        <taxon>Actinomycetota</taxon>
        <taxon>Actinomycetes</taxon>
        <taxon>Pseudonocardiales</taxon>
        <taxon>Pseudonocardiaceae</taxon>
        <taxon>Allokutzneria</taxon>
    </lineage>
</organism>
<reference evidence="3" key="1">
    <citation type="journal article" date="2019" name="Int. J. Syst. Evol. Microbiol.">
        <title>The Global Catalogue of Microorganisms (GCM) 10K type strain sequencing project: providing services to taxonomists for standard genome sequencing and annotation.</title>
        <authorList>
            <consortium name="The Broad Institute Genomics Platform"/>
            <consortium name="The Broad Institute Genome Sequencing Center for Infectious Disease"/>
            <person name="Wu L."/>
            <person name="Ma J."/>
        </authorList>
    </citation>
    <scope>NUCLEOTIDE SEQUENCE [LARGE SCALE GENOMIC DNA]</scope>
    <source>
        <strain evidence="3">JCM 17342</strain>
    </source>
</reference>
<dbReference type="RefSeq" id="WP_344885389.1">
    <property type="nucleotide sequence ID" value="NZ_BAABAL010000026.1"/>
</dbReference>
<accession>A0ABP7U3V8</accession>
<sequence length="129" mass="13313">MKHEALTAELRALREQVAGITDTVLGTADGLLILADTADGIDPGGLSALAAAGLGLARRTAEATRQGSLRQTVVHSSGGCTAVYAVGRRALVVVLGDEGLDVERLHQQAQSAIERIDAILSATPPPEHE</sequence>
<dbReference type="SMART" id="SM00960">
    <property type="entry name" value="Robl_LC7"/>
    <property type="match status" value="1"/>
</dbReference>
<feature type="domain" description="Roadblock/LAMTOR2" evidence="1">
    <location>
        <begin position="7"/>
        <end position="96"/>
    </location>
</feature>
<name>A0ABP7U3V8_9PSEU</name>
<protein>
    <submittedName>
        <fullName evidence="2">Roadblock/LC7 domain-containing protein</fullName>
    </submittedName>
</protein>
<evidence type="ECO:0000313" key="2">
    <source>
        <dbReference type="EMBL" id="GAA4035543.1"/>
    </source>
</evidence>
<dbReference type="SUPFAM" id="SSF103196">
    <property type="entry name" value="Roadblock/LC7 domain"/>
    <property type="match status" value="1"/>
</dbReference>